<keyword evidence="1" id="KW-0812">Transmembrane</keyword>
<evidence type="ECO:0000256" key="1">
    <source>
        <dbReference type="SAM" id="Phobius"/>
    </source>
</evidence>
<name>A0A919U0Q6_9CELL</name>
<dbReference type="RefSeq" id="WP_203748036.1">
    <property type="nucleotide sequence ID" value="NZ_BONK01000001.1"/>
</dbReference>
<sequence length="913" mass="100628">MRPRRREQIASRVVAATSDAYEGFLRRKWIIVGAAATSVALLLGAPARLDFLRDLAPRADEAALTIWQVHAAFISISFAGISIAFQVLAEPPLTAGPARRAVIDYIRYPNLLAQGILADLIIGTVAIWLRSDVNIAVTFCLVFVPSVLVAGLAYFRLSTLFAHPHMLEGLTVDDLKRRTARALERIGSPSESDLAFAKAVHDKEFLRTSFAQDAGQRIFRSVRHTGTTGIVDGVRIAALERVANTLDSAALAVSAVESSPETASAESTIIIVRIAPGDRVYSGTVLMHVLFPSSERGRDAWPALANELSKSIVVSTTKIDARELLELELSELQDSIVGAISDRRIARVQRGFGYYNDVLEEVAAYRPQQEFALRPSWRWLEQQSWEIDDAAAAGNRRTAMVAIDSAMSRSMRAVERDDVEALRAALRTYAHVWEGVLLLRTDDVRYSKEHLLVSLQNLCEFYIPSRSLSSSPKVSSANACVWVFVDLAKSALDAGAQLDAERAMAYMGGLFQFGHDEFKESRKHVAAGLLALGGWILYSRERQNELDKAKLSSILERLEGLPIFEGLLLLDERSEDLGSWRFWELRESLPFAVTTMSLHGFAIRFGLLAMRHEAAPRINSDDDFSLLQRLVGESSNLADHWPSDVARDSGVVGAVDRFNAALAAWETRQQAEEAAMGLDEERVQRFVSSFATALVSPRRLSDWFLAADGRFDFSADEAKFLYLNVLVPKFYFIDSPRAWANPDDLARGLAGAIVRGEDSSIIALCREVGAVTSTTLAELTDRLLETIVSMARPFVILMNSGEVMYELAMDHQGDTVKIGDADIPAFALFDVESDEHVLVVDLEAAPALERKAEMKAGMTPLDGLDVAVGVFDEGSRSKSTGEPEVRIETGERLRWHMPPAAAAHFFKVADSTW</sequence>
<keyword evidence="1" id="KW-0472">Membrane</keyword>
<evidence type="ECO:0000313" key="3">
    <source>
        <dbReference type="Proteomes" id="UP000632740"/>
    </source>
</evidence>
<organism evidence="2 3">
    <name type="scientific">Cellulomonas chitinilytica</name>
    <dbReference type="NCBI Taxonomy" id="398759"/>
    <lineage>
        <taxon>Bacteria</taxon>
        <taxon>Bacillati</taxon>
        <taxon>Actinomycetota</taxon>
        <taxon>Actinomycetes</taxon>
        <taxon>Micrococcales</taxon>
        <taxon>Cellulomonadaceae</taxon>
        <taxon>Cellulomonas</taxon>
    </lineage>
</organism>
<dbReference type="AlphaFoldDB" id="A0A919U0Q6"/>
<feature type="transmembrane region" description="Helical" evidence="1">
    <location>
        <begin position="135"/>
        <end position="157"/>
    </location>
</feature>
<keyword evidence="1" id="KW-1133">Transmembrane helix</keyword>
<accession>A0A919U0Q6</accession>
<dbReference type="EMBL" id="BONK01000001">
    <property type="protein sequence ID" value="GIG19762.1"/>
    <property type="molecule type" value="Genomic_DNA"/>
</dbReference>
<keyword evidence="3" id="KW-1185">Reference proteome</keyword>
<reference evidence="2" key="1">
    <citation type="submission" date="2021-01" db="EMBL/GenBank/DDBJ databases">
        <title>Whole genome shotgun sequence of Cellulomonas chitinilytica NBRC 110799.</title>
        <authorList>
            <person name="Komaki H."/>
            <person name="Tamura T."/>
        </authorList>
    </citation>
    <scope>NUCLEOTIDE SEQUENCE</scope>
    <source>
        <strain evidence="2">NBRC 110799</strain>
    </source>
</reference>
<proteinExistence type="predicted"/>
<comment type="caution">
    <text evidence="2">The sequence shown here is derived from an EMBL/GenBank/DDBJ whole genome shotgun (WGS) entry which is preliminary data.</text>
</comment>
<feature type="transmembrane region" description="Helical" evidence="1">
    <location>
        <begin position="29"/>
        <end position="47"/>
    </location>
</feature>
<gene>
    <name evidence="2" type="ORF">Cch01nite_04860</name>
</gene>
<dbReference type="Proteomes" id="UP000632740">
    <property type="component" value="Unassembled WGS sequence"/>
</dbReference>
<feature type="transmembrane region" description="Helical" evidence="1">
    <location>
        <begin position="67"/>
        <end position="89"/>
    </location>
</feature>
<protein>
    <submittedName>
        <fullName evidence="2">Uncharacterized protein</fullName>
    </submittedName>
</protein>
<evidence type="ECO:0000313" key="2">
    <source>
        <dbReference type="EMBL" id="GIG19762.1"/>
    </source>
</evidence>